<proteinExistence type="predicted"/>
<feature type="domain" description="NTF2" evidence="4">
    <location>
        <begin position="13"/>
        <end position="125"/>
    </location>
</feature>
<keyword evidence="3" id="KW-0653">Protein transport</keyword>
<comment type="caution">
    <text evidence="5">The sequence shown here is derived from an EMBL/GenBank/DDBJ whole genome shotgun (WGS) entry which is preliminary data.</text>
</comment>
<keyword evidence="3" id="KW-0813">Transport</keyword>
<name>A0A1S9S1X6_PENBI</name>
<dbReference type="AlphaFoldDB" id="A0A1S9S1X6"/>
<evidence type="ECO:0000313" key="5">
    <source>
        <dbReference type="EMBL" id="OOQ91799.1"/>
    </source>
</evidence>
<protein>
    <recommendedName>
        <fullName evidence="3">NTF2-related export protein</fullName>
    </recommendedName>
</protein>
<dbReference type="PROSITE" id="PS50177">
    <property type="entry name" value="NTF2_DOMAIN"/>
    <property type="match status" value="1"/>
</dbReference>
<dbReference type="GO" id="GO:0005737">
    <property type="term" value="C:cytoplasm"/>
    <property type="evidence" value="ECO:0007669"/>
    <property type="project" value="UniProtKB-SubCell"/>
</dbReference>
<dbReference type="PANTHER" id="PTHR12612">
    <property type="entry name" value="NUCLEAR TRANSPORT FACTOR 2"/>
    <property type="match status" value="1"/>
</dbReference>
<dbReference type="InterPro" id="IPR018222">
    <property type="entry name" value="Nuclear_transport_factor_2_euk"/>
</dbReference>
<dbReference type="EMBL" id="LJBN01000001">
    <property type="protein sequence ID" value="OOQ91799.1"/>
    <property type="molecule type" value="Genomic_DNA"/>
</dbReference>
<dbReference type="GO" id="GO:0051028">
    <property type="term" value="P:mRNA transport"/>
    <property type="evidence" value="ECO:0007669"/>
    <property type="project" value="UniProtKB-UniRule"/>
</dbReference>
<reference evidence="6" key="1">
    <citation type="submission" date="2015-09" db="EMBL/GenBank/DDBJ databases">
        <authorList>
            <person name="Fill T.P."/>
            <person name="Baretta J.F."/>
            <person name="de Almeida L.G."/>
            <person name="Rocha M."/>
            <person name="de Souza D.H."/>
            <person name="Malavazi I."/>
            <person name="Cerdeira L.T."/>
            <person name="Hong H."/>
            <person name="Samborskyy M."/>
            <person name="de Vasconcelos A.T."/>
            <person name="Leadlay P."/>
            <person name="Rodrigues-Filho E."/>
        </authorList>
    </citation>
    <scope>NUCLEOTIDE SEQUENCE [LARGE SCALE GENOMIC DNA]</scope>
    <source>
        <strain evidence="6">LaBioMMi 136</strain>
    </source>
</reference>
<dbReference type="FunFam" id="3.10.450.50:FF:000005">
    <property type="entry name" value="Nuclear transport factor 2"/>
    <property type="match status" value="1"/>
</dbReference>
<dbReference type="Proteomes" id="UP000190744">
    <property type="component" value="Unassembled WGS sequence"/>
</dbReference>
<comment type="function">
    <text evidence="3">Has a role in nuclear-cytoplasmic transport of proteins and mRNAs.</text>
</comment>
<keyword evidence="1 3" id="KW-0963">Cytoplasm</keyword>
<sequence length="130" mass="14326">MLIVPCALDFTSIAQQFVEFYYNTFDSNRSGLAGLYRDESMLTFETSSVQGATAITEKLTGLPFQQVRHQLATLDAQPSGDSIIVLVTGALLVDEEQKPMNYTQLFTLKPDGAGSFFVLNDVFRLIYAAA</sequence>
<dbReference type="InterPro" id="IPR002075">
    <property type="entry name" value="NTF2_dom"/>
</dbReference>
<dbReference type="GO" id="GO:0005635">
    <property type="term" value="C:nuclear envelope"/>
    <property type="evidence" value="ECO:0007669"/>
    <property type="project" value="UniProtKB-ARBA"/>
</dbReference>
<comment type="function">
    <text evidence="2">Facilitates protein transport into the nucleus. Could be part of a multicomponent system of cytosolic factors that assemble at the pore complex during nuclear import.</text>
</comment>
<comment type="subcellular location">
    <subcellularLocation>
        <location evidence="3">Cytoplasm</location>
    </subcellularLocation>
    <subcellularLocation>
        <location evidence="3">Nucleus</location>
    </subcellularLocation>
</comment>
<evidence type="ECO:0000256" key="1">
    <source>
        <dbReference type="ARBA" id="ARBA00022490"/>
    </source>
</evidence>
<organism evidence="5 6">
    <name type="scientific">Penicillium brasilianum</name>
    <dbReference type="NCBI Taxonomy" id="104259"/>
    <lineage>
        <taxon>Eukaryota</taxon>
        <taxon>Fungi</taxon>
        <taxon>Dikarya</taxon>
        <taxon>Ascomycota</taxon>
        <taxon>Pezizomycotina</taxon>
        <taxon>Eurotiomycetes</taxon>
        <taxon>Eurotiomycetidae</taxon>
        <taxon>Eurotiales</taxon>
        <taxon>Aspergillaceae</taxon>
        <taxon>Penicillium</taxon>
    </lineage>
</organism>
<evidence type="ECO:0000259" key="4">
    <source>
        <dbReference type="PROSITE" id="PS50177"/>
    </source>
</evidence>
<gene>
    <name evidence="5" type="primary">ntf2</name>
    <name evidence="5" type="ORF">PEBR_09544</name>
</gene>
<evidence type="ECO:0000256" key="2">
    <source>
        <dbReference type="ARBA" id="ARBA00053082"/>
    </source>
</evidence>
<dbReference type="InterPro" id="IPR032710">
    <property type="entry name" value="NTF2-like_dom_sf"/>
</dbReference>
<dbReference type="Pfam" id="PF02136">
    <property type="entry name" value="NTF2"/>
    <property type="match status" value="1"/>
</dbReference>
<accession>A0A1S9S1X6</accession>
<evidence type="ECO:0000256" key="3">
    <source>
        <dbReference type="RuleBase" id="RU369002"/>
    </source>
</evidence>
<evidence type="ECO:0000313" key="6">
    <source>
        <dbReference type="Proteomes" id="UP000190744"/>
    </source>
</evidence>
<dbReference type="CDD" id="cd00780">
    <property type="entry name" value="NTF2"/>
    <property type="match status" value="1"/>
</dbReference>
<dbReference type="SUPFAM" id="SSF54427">
    <property type="entry name" value="NTF2-like"/>
    <property type="match status" value="1"/>
</dbReference>
<dbReference type="Gene3D" id="3.10.450.50">
    <property type="match status" value="1"/>
</dbReference>
<dbReference type="GO" id="GO:0006606">
    <property type="term" value="P:protein import into nucleus"/>
    <property type="evidence" value="ECO:0007669"/>
    <property type="project" value="UniProtKB-ARBA"/>
</dbReference>
<dbReference type="InterPro" id="IPR045875">
    <property type="entry name" value="NTF2"/>
</dbReference>
<keyword evidence="3" id="KW-0539">Nucleus</keyword>